<evidence type="ECO:0000313" key="7">
    <source>
        <dbReference type="Proteomes" id="UP000250918"/>
    </source>
</evidence>
<dbReference type="CDD" id="cd06322">
    <property type="entry name" value="PBP1_ABC_sugar_binding-like"/>
    <property type="match status" value="1"/>
</dbReference>
<evidence type="ECO:0000313" key="6">
    <source>
        <dbReference type="EMBL" id="PWB70526.1"/>
    </source>
</evidence>
<evidence type="ECO:0000256" key="3">
    <source>
        <dbReference type="ARBA" id="ARBA00022729"/>
    </source>
</evidence>
<dbReference type="PANTHER" id="PTHR46847:SF1">
    <property type="entry name" value="D-ALLOSE-BINDING PERIPLASMIC PROTEIN-RELATED"/>
    <property type="match status" value="1"/>
</dbReference>
<reference evidence="6 7" key="1">
    <citation type="journal article" date="2018" name="ISME J.">
        <title>A methanotrophic archaeon couples anaerobic oxidation of methane to Fe(III) reduction.</title>
        <authorList>
            <person name="Cai C."/>
            <person name="Leu A.O."/>
            <person name="Xie G.J."/>
            <person name="Guo J."/>
            <person name="Feng Y."/>
            <person name="Zhao J.X."/>
            <person name="Tyson G.W."/>
            <person name="Yuan Z."/>
            <person name="Hu S."/>
        </authorList>
    </citation>
    <scope>NUCLEOTIDE SEQUENCE [LARGE SCALE GENOMIC DNA]</scope>
    <source>
        <strain evidence="6">FeB_12</strain>
    </source>
</reference>
<dbReference type="SUPFAM" id="SSF53822">
    <property type="entry name" value="Periplasmic binding protein-like I"/>
    <property type="match status" value="1"/>
</dbReference>
<comment type="caution">
    <text evidence="6">The sequence shown here is derived from an EMBL/GenBank/DDBJ whole genome shotgun (WGS) entry which is preliminary data.</text>
</comment>
<dbReference type="Pfam" id="PF13407">
    <property type="entry name" value="Peripla_BP_4"/>
    <property type="match status" value="1"/>
</dbReference>
<accession>A0A855X123</accession>
<evidence type="ECO:0000256" key="4">
    <source>
        <dbReference type="SAM" id="SignalP"/>
    </source>
</evidence>
<name>A0A855X123_9BACT</name>
<dbReference type="GO" id="GO:0030313">
    <property type="term" value="C:cell envelope"/>
    <property type="evidence" value="ECO:0007669"/>
    <property type="project" value="UniProtKB-SubCell"/>
</dbReference>
<dbReference type="Proteomes" id="UP000250918">
    <property type="component" value="Unassembled WGS sequence"/>
</dbReference>
<proteinExistence type="inferred from homology"/>
<dbReference type="InterPro" id="IPR028082">
    <property type="entry name" value="Peripla_BP_I"/>
</dbReference>
<gene>
    <name evidence="6" type="ORF">C3F09_08985</name>
</gene>
<evidence type="ECO:0000256" key="2">
    <source>
        <dbReference type="ARBA" id="ARBA00007639"/>
    </source>
</evidence>
<dbReference type="GO" id="GO:0030246">
    <property type="term" value="F:carbohydrate binding"/>
    <property type="evidence" value="ECO:0007669"/>
    <property type="project" value="UniProtKB-ARBA"/>
</dbReference>
<dbReference type="Gene3D" id="3.40.50.2300">
    <property type="match status" value="2"/>
</dbReference>
<protein>
    <submittedName>
        <fullName evidence="6">Sugar ABC transporter substrate-binding protein</fullName>
    </submittedName>
</protein>
<evidence type="ECO:0000256" key="1">
    <source>
        <dbReference type="ARBA" id="ARBA00004196"/>
    </source>
</evidence>
<dbReference type="PANTHER" id="PTHR46847">
    <property type="entry name" value="D-ALLOSE-BINDING PERIPLASMIC PROTEIN-RELATED"/>
    <property type="match status" value="1"/>
</dbReference>
<dbReference type="PROSITE" id="PS51257">
    <property type="entry name" value="PROKAR_LIPOPROTEIN"/>
    <property type="match status" value="1"/>
</dbReference>
<dbReference type="AlphaFoldDB" id="A0A855X123"/>
<evidence type="ECO:0000259" key="5">
    <source>
        <dbReference type="Pfam" id="PF13407"/>
    </source>
</evidence>
<organism evidence="6 7">
    <name type="scientific">candidate division GN15 bacterium</name>
    <dbReference type="NCBI Taxonomy" id="2072418"/>
    <lineage>
        <taxon>Bacteria</taxon>
        <taxon>candidate division GN15</taxon>
    </lineage>
</organism>
<sequence length="317" mass="33025">MTKSGLAVVLLSCAVIFMAVGCGQQDQQQGSKATPVPPQAKLTIGVSLLTRTHPFYQELEAGLKDAAAANGYELIVTAGEFDVAKQKDQLQEFIVRKVNAIILAPCDSKSIGTAVKAANDAGIPVFTADIACLAEGVKVVTHVASDNVAGGRLAAQAVAQAINGTGKVAIIDHPEVESVIQRVKGFEEEIAKYPDIQVVAKLSGRGVKDQAFRTAEDILQAHPDVTAIFGINDDSALGALAAIEKAGKAGKVKVIGFDAVPEARAAIKAGKIYADVIQKPNEIGKQTIEAVKTYISGGTVSPTILIPCALFTQQDAL</sequence>
<dbReference type="InterPro" id="IPR025997">
    <property type="entry name" value="SBP_2_dom"/>
</dbReference>
<comment type="subcellular location">
    <subcellularLocation>
        <location evidence="1">Cell envelope</location>
    </subcellularLocation>
</comment>
<comment type="similarity">
    <text evidence="2">Belongs to the bacterial solute-binding protein 2 family.</text>
</comment>
<feature type="chain" id="PRO_5032524103" evidence="4">
    <location>
        <begin position="20"/>
        <end position="317"/>
    </location>
</feature>
<feature type="signal peptide" evidence="4">
    <location>
        <begin position="1"/>
        <end position="19"/>
    </location>
</feature>
<dbReference type="EMBL" id="PQAP01000142">
    <property type="protein sequence ID" value="PWB70526.1"/>
    <property type="molecule type" value="Genomic_DNA"/>
</dbReference>
<feature type="domain" description="Periplasmic binding protein" evidence="5">
    <location>
        <begin position="44"/>
        <end position="297"/>
    </location>
</feature>
<keyword evidence="3 4" id="KW-0732">Signal</keyword>